<sequence>MATIQDYSGSSERSSSTEVLEKHDGQYPSVNRSRVLHKIDIRVVPVLCALYLLAFLDRVNIGNASLFGLKQDLKLGGNEYNTALVIFFVPYVLFEVPSNLLLKRFKPHVWLSGCLFMFGLVTVLQGFTQNYSGILATRFFLGLFESGMLPGCYYLMSMWYRRSEAQTRWTFLFSSCSLAGAFGGLLASAIGKMDGIRGYHGWRWVFILEGLLSCVLSVAFYFLIADFPEEAKWLTPEEKAFVKARLEEDVGQSGIDTQIDPKIIVKTLRDYKTILGGFMYFGLIVPAYSFVYFSPSIIQSLGHSSIRTQLLSVPPYACAFVVGMIVAAISDRLAHRFLFIIISVCVSISGFAILFVVHDNTRVQYGALFLAAMGTYTAMPIVLCWFGMNVRGHIQRAVATGWQIGFGNIGGIIASYSFLAKDAPTYRMGYSICISFVCLSTLASCLYFVGLTIENRQRSKSKKDTEGGSADAGNDGYAYLT</sequence>
<evidence type="ECO:0000256" key="2">
    <source>
        <dbReference type="ARBA" id="ARBA00022448"/>
    </source>
</evidence>
<evidence type="ECO:0000256" key="3">
    <source>
        <dbReference type="ARBA" id="ARBA00022692"/>
    </source>
</evidence>
<dbReference type="PANTHER" id="PTHR43791:SF46">
    <property type="entry name" value="MAJOR FACILITATOR SUPERFAMILY (MFS) PROFILE DOMAIN-CONTAINING PROTEIN-RELATED"/>
    <property type="match status" value="1"/>
</dbReference>
<feature type="region of interest" description="Disordered" evidence="6">
    <location>
        <begin position="1"/>
        <end position="23"/>
    </location>
</feature>
<feature type="transmembrane region" description="Helical" evidence="7">
    <location>
        <begin position="363"/>
        <end position="386"/>
    </location>
</feature>
<keyword evidence="2" id="KW-0813">Transport</keyword>
<evidence type="ECO:0000259" key="8">
    <source>
        <dbReference type="PROSITE" id="PS50850"/>
    </source>
</evidence>
<evidence type="ECO:0000256" key="4">
    <source>
        <dbReference type="ARBA" id="ARBA00022989"/>
    </source>
</evidence>
<dbReference type="Pfam" id="PF07690">
    <property type="entry name" value="MFS_1"/>
    <property type="match status" value="1"/>
</dbReference>
<feature type="domain" description="Major facilitator superfamily (MFS) profile" evidence="8">
    <location>
        <begin position="43"/>
        <end position="458"/>
    </location>
</feature>
<dbReference type="InterPro" id="IPR011701">
    <property type="entry name" value="MFS"/>
</dbReference>
<evidence type="ECO:0000256" key="6">
    <source>
        <dbReference type="SAM" id="MobiDB-lite"/>
    </source>
</evidence>
<feature type="transmembrane region" description="Helical" evidence="7">
    <location>
        <begin position="81"/>
        <end position="102"/>
    </location>
</feature>
<feature type="transmembrane region" description="Helical" evidence="7">
    <location>
        <begin position="109"/>
        <end position="127"/>
    </location>
</feature>
<dbReference type="AlphaFoldDB" id="A0AAW0FNC1"/>
<dbReference type="FunFam" id="1.20.1250.20:FF:000034">
    <property type="entry name" value="MFS general substrate transporter"/>
    <property type="match status" value="1"/>
</dbReference>
<feature type="region of interest" description="Disordered" evidence="6">
    <location>
        <begin position="460"/>
        <end position="481"/>
    </location>
</feature>
<protein>
    <recommendedName>
        <fullName evidence="8">Major facilitator superfamily (MFS) profile domain-containing protein</fullName>
    </recommendedName>
</protein>
<reference evidence="9 10" key="1">
    <citation type="submission" date="2022-09" db="EMBL/GenBank/DDBJ databases">
        <authorList>
            <person name="Palmer J.M."/>
        </authorList>
    </citation>
    <scope>NUCLEOTIDE SEQUENCE [LARGE SCALE GENOMIC DNA]</scope>
    <source>
        <strain evidence="9 10">DSM 7382</strain>
    </source>
</reference>
<dbReference type="FunFam" id="1.20.1250.20:FF:000068">
    <property type="entry name" value="MFS general substrate transporter"/>
    <property type="match status" value="1"/>
</dbReference>
<dbReference type="GO" id="GO:0022857">
    <property type="term" value="F:transmembrane transporter activity"/>
    <property type="evidence" value="ECO:0007669"/>
    <property type="project" value="InterPro"/>
</dbReference>
<feature type="transmembrane region" description="Helical" evidence="7">
    <location>
        <begin position="169"/>
        <end position="190"/>
    </location>
</feature>
<dbReference type="PROSITE" id="PS50850">
    <property type="entry name" value="MFS"/>
    <property type="match status" value="1"/>
</dbReference>
<dbReference type="Proteomes" id="UP001385951">
    <property type="component" value="Unassembled WGS sequence"/>
</dbReference>
<keyword evidence="5 7" id="KW-0472">Membrane</keyword>
<dbReference type="GO" id="GO:0005886">
    <property type="term" value="C:plasma membrane"/>
    <property type="evidence" value="ECO:0007669"/>
    <property type="project" value="TreeGrafter"/>
</dbReference>
<comment type="caution">
    <text evidence="9">The sequence shown here is derived from an EMBL/GenBank/DDBJ whole genome shotgun (WGS) entry which is preliminary data.</text>
</comment>
<keyword evidence="10" id="KW-1185">Reference proteome</keyword>
<evidence type="ECO:0000256" key="5">
    <source>
        <dbReference type="ARBA" id="ARBA00023136"/>
    </source>
</evidence>
<feature type="transmembrane region" description="Helical" evidence="7">
    <location>
        <begin position="202"/>
        <end position="224"/>
    </location>
</feature>
<dbReference type="Gene3D" id="1.20.1250.20">
    <property type="entry name" value="MFS general substrate transporter like domains"/>
    <property type="match status" value="2"/>
</dbReference>
<dbReference type="InterPro" id="IPR036259">
    <property type="entry name" value="MFS_trans_sf"/>
</dbReference>
<feature type="transmembrane region" description="Helical" evidence="7">
    <location>
        <begin position="337"/>
        <end position="357"/>
    </location>
</feature>
<dbReference type="InterPro" id="IPR020846">
    <property type="entry name" value="MFS_dom"/>
</dbReference>
<gene>
    <name evidence="9" type="ORF">QCA50_016305</name>
</gene>
<feature type="transmembrane region" description="Helical" evidence="7">
    <location>
        <begin position="274"/>
        <end position="293"/>
    </location>
</feature>
<dbReference type="PANTHER" id="PTHR43791">
    <property type="entry name" value="PERMEASE-RELATED"/>
    <property type="match status" value="1"/>
</dbReference>
<evidence type="ECO:0000256" key="1">
    <source>
        <dbReference type="ARBA" id="ARBA00004141"/>
    </source>
</evidence>
<feature type="transmembrane region" description="Helical" evidence="7">
    <location>
        <begin position="139"/>
        <end position="157"/>
    </location>
</feature>
<evidence type="ECO:0000313" key="10">
    <source>
        <dbReference type="Proteomes" id="UP001385951"/>
    </source>
</evidence>
<feature type="transmembrane region" description="Helical" evidence="7">
    <location>
        <begin position="428"/>
        <end position="453"/>
    </location>
</feature>
<keyword evidence="4 7" id="KW-1133">Transmembrane helix</keyword>
<feature type="transmembrane region" description="Helical" evidence="7">
    <location>
        <begin position="398"/>
        <end position="416"/>
    </location>
</feature>
<evidence type="ECO:0000313" key="9">
    <source>
        <dbReference type="EMBL" id="KAK7680524.1"/>
    </source>
</evidence>
<accession>A0AAW0FNC1</accession>
<feature type="transmembrane region" description="Helical" evidence="7">
    <location>
        <begin position="313"/>
        <end position="330"/>
    </location>
</feature>
<feature type="transmembrane region" description="Helical" evidence="7">
    <location>
        <begin position="41"/>
        <end position="61"/>
    </location>
</feature>
<evidence type="ECO:0000256" key="7">
    <source>
        <dbReference type="SAM" id="Phobius"/>
    </source>
</evidence>
<comment type="subcellular location">
    <subcellularLocation>
        <location evidence="1">Membrane</location>
        <topology evidence="1">Multi-pass membrane protein</topology>
    </subcellularLocation>
</comment>
<proteinExistence type="predicted"/>
<dbReference type="EMBL" id="JASBNA010000048">
    <property type="protein sequence ID" value="KAK7680524.1"/>
    <property type="molecule type" value="Genomic_DNA"/>
</dbReference>
<name>A0AAW0FNC1_9APHY</name>
<keyword evidence="3 7" id="KW-0812">Transmembrane</keyword>
<dbReference type="SUPFAM" id="SSF103473">
    <property type="entry name" value="MFS general substrate transporter"/>
    <property type="match status" value="1"/>
</dbReference>
<organism evidence="9 10">
    <name type="scientific">Cerrena zonata</name>
    <dbReference type="NCBI Taxonomy" id="2478898"/>
    <lineage>
        <taxon>Eukaryota</taxon>
        <taxon>Fungi</taxon>
        <taxon>Dikarya</taxon>
        <taxon>Basidiomycota</taxon>
        <taxon>Agaricomycotina</taxon>
        <taxon>Agaricomycetes</taxon>
        <taxon>Polyporales</taxon>
        <taxon>Cerrenaceae</taxon>
        <taxon>Cerrena</taxon>
    </lineage>
</organism>